<protein>
    <submittedName>
        <fullName evidence="2">Chemotaxis protein CheW</fullName>
    </submittedName>
</protein>
<dbReference type="PANTHER" id="PTHR22617:SF23">
    <property type="entry name" value="CHEMOTAXIS PROTEIN CHEW"/>
    <property type="match status" value="1"/>
</dbReference>
<dbReference type="SMART" id="SM00260">
    <property type="entry name" value="CheW"/>
    <property type="match status" value="1"/>
</dbReference>
<dbReference type="GO" id="GO:0005829">
    <property type="term" value="C:cytosol"/>
    <property type="evidence" value="ECO:0007669"/>
    <property type="project" value="TreeGrafter"/>
</dbReference>
<reference evidence="3" key="1">
    <citation type="submission" date="2016-06" db="EMBL/GenBank/DDBJ databases">
        <authorList>
            <person name="Nascimento L."/>
            <person name="Pereira R.V."/>
            <person name="Martins L.F."/>
            <person name="Quaggio R.B."/>
            <person name="Silva A.M."/>
            <person name="Setubal J.C."/>
        </authorList>
    </citation>
    <scope>NUCLEOTIDE SEQUENCE [LARGE SCALE GENOMIC DNA]</scope>
</reference>
<dbReference type="SUPFAM" id="SSF50341">
    <property type="entry name" value="CheW-like"/>
    <property type="match status" value="1"/>
</dbReference>
<dbReference type="InterPro" id="IPR036061">
    <property type="entry name" value="CheW-like_dom_sf"/>
</dbReference>
<sequence>MSATLDVQYVVLELGAEKYALRIYDIFEVIKMQKITEVPNSKPYILGVINLRGKIVPIMSLRRRFGFTDAPVTKSTRIVVVQIREEIVGIVVDGVHKVTTFTDIQPPSEIVSGIDGNYIEGIGQTEEGLVSILNIHQVLFE</sequence>
<dbReference type="InterPro" id="IPR039315">
    <property type="entry name" value="CheW"/>
</dbReference>
<gene>
    <name evidence="2" type="ORF">BAA01_02350</name>
</gene>
<evidence type="ECO:0000313" key="3">
    <source>
        <dbReference type="Proteomes" id="UP000196475"/>
    </source>
</evidence>
<dbReference type="Gene3D" id="2.40.50.180">
    <property type="entry name" value="CheA-289, Domain 4"/>
    <property type="match status" value="1"/>
</dbReference>
<dbReference type="InterPro" id="IPR002545">
    <property type="entry name" value="CheW-lke_dom"/>
</dbReference>
<evidence type="ECO:0000259" key="1">
    <source>
        <dbReference type="PROSITE" id="PS50851"/>
    </source>
</evidence>
<comment type="caution">
    <text evidence="2">The sequence shown here is derived from an EMBL/GenBank/DDBJ whole genome shotgun (WGS) entry which is preliminary data.</text>
</comment>
<evidence type="ECO:0000313" key="2">
    <source>
        <dbReference type="EMBL" id="OUM89634.1"/>
    </source>
</evidence>
<dbReference type="AlphaFoldDB" id="A0A1Y3PRI7"/>
<accession>A0A1Y3PRI7</accession>
<dbReference type="Proteomes" id="UP000196475">
    <property type="component" value="Unassembled WGS sequence"/>
</dbReference>
<dbReference type="EMBL" id="LZRT01000036">
    <property type="protein sequence ID" value="OUM89634.1"/>
    <property type="molecule type" value="Genomic_DNA"/>
</dbReference>
<feature type="domain" description="CheW-like" evidence="1">
    <location>
        <begin position="6"/>
        <end position="141"/>
    </location>
</feature>
<dbReference type="PROSITE" id="PS50851">
    <property type="entry name" value="CHEW"/>
    <property type="match status" value="1"/>
</dbReference>
<dbReference type="GO" id="GO:0007165">
    <property type="term" value="P:signal transduction"/>
    <property type="evidence" value="ECO:0007669"/>
    <property type="project" value="InterPro"/>
</dbReference>
<proteinExistence type="predicted"/>
<dbReference type="Pfam" id="PF01584">
    <property type="entry name" value="CheW"/>
    <property type="match status" value="1"/>
</dbReference>
<name>A0A1Y3PRI7_9BACI</name>
<dbReference type="Gene3D" id="2.30.30.40">
    <property type="entry name" value="SH3 Domains"/>
    <property type="match status" value="1"/>
</dbReference>
<dbReference type="PANTHER" id="PTHR22617">
    <property type="entry name" value="CHEMOTAXIS SENSOR HISTIDINE KINASE-RELATED"/>
    <property type="match status" value="1"/>
</dbReference>
<dbReference type="GO" id="GO:0006935">
    <property type="term" value="P:chemotaxis"/>
    <property type="evidence" value="ECO:0007669"/>
    <property type="project" value="InterPro"/>
</dbReference>
<organism evidence="2 3">
    <name type="scientific">Bacillus thermozeamaize</name>
    <dbReference type="NCBI Taxonomy" id="230954"/>
    <lineage>
        <taxon>Bacteria</taxon>
        <taxon>Bacillati</taxon>
        <taxon>Bacillota</taxon>
        <taxon>Bacilli</taxon>
        <taxon>Bacillales</taxon>
        <taxon>Bacillaceae</taxon>
        <taxon>Bacillus</taxon>
    </lineage>
</organism>